<keyword evidence="2" id="KW-1133">Transmembrane helix</keyword>
<evidence type="ECO:0000256" key="2">
    <source>
        <dbReference type="SAM" id="Phobius"/>
    </source>
</evidence>
<gene>
    <name evidence="3" type="ORF">SMACR_00578</name>
</gene>
<organism evidence="3 4">
    <name type="scientific">Sordaria macrospora</name>
    <dbReference type="NCBI Taxonomy" id="5147"/>
    <lineage>
        <taxon>Eukaryota</taxon>
        <taxon>Fungi</taxon>
        <taxon>Dikarya</taxon>
        <taxon>Ascomycota</taxon>
        <taxon>Pezizomycotina</taxon>
        <taxon>Sordariomycetes</taxon>
        <taxon>Sordariomycetidae</taxon>
        <taxon>Sordariales</taxon>
        <taxon>Sordariaceae</taxon>
        <taxon>Sordaria</taxon>
    </lineage>
</organism>
<feature type="region of interest" description="Disordered" evidence="1">
    <location>
        <begin position="857"/>
        <end position="918"/>
    </location>
</feature>
<reference evidence="3 4" key="1">
    <citation type="submission" date="2017-07" db="EMBL/GenBank/DDBJ databases">
        <title>Genome sequence of the Sordaria macrospora wild type strain R19027.</title>
        <authorList>
            <person name="Nowrousian M."/>
            <person name="Teichert I."/>
            <person name="Kueck U."/>
        </authorList>
    </citation>
    <scope>NUCLEOTIDE SEQUENCE [LARGE SCALE GENOMIC DNA]</scope>
    <source>
        <strain evidence="3 4">R19027</strain>
        <tissue evidence="3">Mycelium</tissue>
    </source>
</reference>
<accession>A0A8S8ZXF8</accession>
<feature type="region of interest" description="Disordered" evidence="1">
    <location>
        <begin position="584"/>
        <end position="650"/>
    </location>
</feature>
<feature type="compositionally biased region" description="Basic and acidic residues" evidence="1">
    <location>
        <begin position="905"/>
        <end position="914"/>
    </location>
</feature>
<dbReference type="VEuPathDB" id="FungiDB:SMAC_00578"/>
<dbReference type="EMBL" id="NMPR01000012">
    <property type="protein sequence ID" value="KAA8635484.1"/>
    <property type="molecule type" value="Genomic_DNA"/>
</dbReference>
<feature type="transmembrane region" description="Helical" evidence="2">
    <location>
        <begin position="51"/>
        <end position="80"/>
    </location>
</feature>
<evidence type="ECO:0000313" key="3">
    <source>
        <dbReference type="EMBL" id="KAA8635484.1"/>
    </source>
</evidence>
<comment type="caution">
    <text evidence="3">The sequence shown here is derived from an EMBL/GenBank/DDBJ whole genome shotgun (WGS) entry which is preliminary data.</text>
</comment>
<feature type="compositionally biased region" description="Low complexity" evidence="1">
    <location>
        <begin position="630"/>
        <end position="645"/>
    </location>
</feature>
<keyword evidence="2" id="KW-0472">Membrane</keyword>
<evidence type="ECO:0000256" key="1">
    <source>
        <dbReference type="SAM" id="MobiDB-lite"/>
    </source>
</evidence>
<evidence type="ECO:0000313" key="4">
    <source>
        <dbReference type="Proteomes" id="UP000433876"/>
    </source>
</evidence>
<keyword evidence="2" id="KW-0812">Transmembrane</keyword>
<feature type="region of interest" description="Disordered" evidence="1">
    <location>
        <begin position="397"/>
        <end position="461"/>
    </location>
</feature>
<dbReference type="AlphaFoldDB" id="A0A8S8ZXF8"/>
<protein>
    <submittedName>
        <fullName evidence="3">Uncharacterized protein</fullName>
    </submittedName>
</protein>
<feature type="compositionally biased region" description="Polar residues" evidence="1">
    <location>
        <begin position="706"/>
        <end position="715"/>
    </location>
</feature>
<sequence>MSSTIGASALARPIDRDMVDTINIDSNINDASHSIDNIAIEMNSANIDTTLNAVIGMIIISALTGNTILAILGTFLLIIADRITKPDTIITEVTTITDAAIIATNITNSDSVDTLQVHIRSQDFDTSKDLDTITTVGPIEDAPNDIESSVIVVPADSNVHCCHHDRPTFDIIEFAAPTTSPINDTKLTTSDNDSFGGLASDVFNYTAFEKHFKEDKMYFVQTPPSNAAITTGPKAKLVIPLQRDINQAVRFDPKPLCIPVFNEICKLSIIVEVDKEEEDIEYPRSSSKADDSLAELEEFSFTEHGVELPQLSDHFDSSFNELEEFSDTEDIIAFAKKVNRLCDEFEKVECFSDPVEHTITLARDIDASFQKWNEEDLGMFSDSEEDVIALAKKIEINTRPAPPPTPPASPVRAASPAHVTEGPSFTESGFLVDTPVATPAQQTTIGSPAKVPEGSSTNKFTESGFLIESPGNASVHDTPIAQLPKGSNNKFTESGFLIDSSDNTSIRHAHEDFAALGPMIFTSSLAPQTPIGPPAQNSKGCSNNKNKFTSSGFLIEPADNPSIHHAPENFAALGAIIFMSSPAPQTPTGPRARKPIFASPVGEPFSHTRKVSNETNSSEETNETKESNDTNDTTATTVTAPGSPTANIYSDHDESFEYQAMAGFTICLSAKKGTGITYDPTSIAVSGEGITYDRRLLRDDSPTPSPMSDRTTDSAPPNDPKDFETPYHYSEDTPEDIEILAILERPNGPKYAKLNCGNWYLYHDDGSVDHMNCEEHEELLAFIIGDVASLPLKLQQFAIDAAAKHLSEKERVAQEERVADEQSIVEEESIVEESFADESIVKDDIAEQLIVEQPIVTKEAPFPWDDEDEEPAATTTETAEVNNNEQQPLPWVPWDDDEPSFYEKGTPRDIQHSDDSEESFAEIIDDQLPLPRVPWDAEPEASKQQEEPILEIQTTERVTEDMTTEFAVAEESILEEEESIVERWWTAAEMPPTWEVIEHTPCPGENSSFAEYVRGSDDHWYFRLAGPEYRPLDARELRWFLSWRYHFRPTNTIVEFGEEDFF</sequence>
<name>A0A8S8ZXF8_SORMA</name>
<proteinExistence type="predicted"/>
<dbReference type="Proteomes" id="UP000433876">
    <property type="component" value="Unassembled WGS sequence"/>
</dbReference>
<feature type="region of interest" description="Disordered" evidence="1">
    <location>
        <begin position="694"/>
        <end position="724"/>
    </location>
</feature>
<feature type="compositionally biased region" description="Pro residues" evidence="1">
    <location>
        <begin position="400"/>
        <end position="409"/>
    </location>
</feature>